<dbReference type="Proteomes" id="UP000019141">
    <property type="component" value="Unassembled WGS sequence"/>
</dbReference>
<keyword evidence="2" id="KW-1185">Reference proteome</keyword>
<protein>
    <submittedName>
        <fullName evidence="1">Uncharacterized protein</fullName>
    </submittedName>
</protein>
<dbReference type="AlphaFoldDB" id="W4LG70"/>
<accession>W4LG70</accession>
<dbReference type="EMBL" id="AZHW01000721">
    <property type="protein sequence ID" value="ETW96997.1"/>
    <property type="molecule type" value="Genomic_DNA"/>
</dbReference>
<gene>
    <name evidence="1" type="ORF">ETSY1_24425</name>
</gene>
<organism evidence="1 2">
    <name type="scientific">Entotheonella factor</name>
    <dbReference type="NCBI Taxonomy" id="1429438"/>
    <lineage>
        <taxon>Bacteria</taxon>
        <taxon>Pseudomonadati</taxon>
        <taxon>Nitrospinota/Tectimicrobiota group</taxon>
        <taxon>Candidatus Tectimicrobiota</taxon>
        <taxon>Candidatus Entotheonellia</taxon>
        <taxon>Candidatus Entotheonellales</taxon>
        <taxon>Candidatus Entotheonellaceae</taxon>
        <taxon>Candidatus Entotheonella</taxon>
    </lineage>
</organism>
<comment type="caution">
    <text evidence="1">The sequence shown here is derived from an EMBL/GenBank/DDBJ whole genome shotgun (WGS) entry which is preliminary data.</text>
</comment>
<reference evidence="1 2" key="1">
    <citation type="journal article" date="2014" name="Nature">
        <title>An environmental bacterial taxon with a large and distinct metabolic repertoire.</title>
        <authorList>
            <person name="Wilson M.C."/>
            <person name="Mori T."/>
            <person name="Ruckert C."/>
            <person name="Uria A.R."/>
            <person name="Helf M.J."/>
            <person name="Takada K."/>
            <person name="Gernert C."/>
            <person name="Steffens U.A."/>
            <person name="Heycke N."/>
            <person name="Schmitt S."/>
            <person name="Rinke C."/>
            <person name="Helfrich E.J."/>
            <person name="Brachmann A.O."/>
            <person name="Gurgui C."/>
            <person name="Wakimoto T."/>
            <person name="Kracht M."/>
            <person name="Crusemann M."/>
            <person name="Hentschel U."/>
            <person name="Abe I."/>
            <person name="Matsunaga S."/>
            <person name="Kalinowski J."/>
            <person name="Takeyama H."/>
            <person name="Piel J."/>
        </authorList>
    </citation>
    <scope>NUCLEOTIDE SEQUENCE [LARGE SCALE GENOMIC DNA]</scope>
    <source>
        <strain evidence="2">TSY1</strain>
    </source>
</reference>
<sequence>MRELNDLLTTPDGVAFLASNDIWIHPEDFLARLEPPVQSGLIPASDAGPHKPVYALQQIYVDCTQSMLDRMVLLDRLEPLADYYPFFLWIDTDLSGTDALMHRFHWPLFNKTVSVRLSPGAHDSRELRFIPIEPPRLEQALDKLNTYLGQSISGRKKVTRSRVRAKFEQLKAVFLQQPDEMLSDLNYRVIHFLLNQQSGLNPAPMIVSELLDRDVITGEINVYLNHLDEAISTFNDAVEALRAEDIDPKVKPLAADYLPLHFSCLDCHRRLRLHREQQGQDQFATANCKCKQSYRFYLGRHELTMDEIAQAGPWSPDVSLTLFLNDFVSGYIGGGSSGIYYGLVMKTVLEKVLNKRRVPILMPHATNAGRDEAAEVDSLLYRYLLDETG</sequence>
<proteinExistence type="predicted"/>
<name>W4LG70_ENTF1</name>
<evidence type="ECO:0000313" key="2">
    <source>
        <dbReference type="Proteomes" id="UP000019141"/>
    </source>
</evidence>
<dbReference type="HOGENOM" id="CLU_715131_0_0_7"/>
<evidence type="ECO:0000313" key="1">
    <source>
        <dbReference type="EMBL" id="ETW96997.1"/>
    </source>
</evidence>